<feature type="domain" description="TonB-dependent receptor plug" evidence="14">
    <location>
        <begin position="47"/>
        <end position="152"/>
    </location>
</feature>
<sequence length="632" mass="69157">MLKKSALASALLLALAAPSVYAQSTHDPDSTLEPVIVTATRTAITANEALSSVSVITREDIERLQPVSIADLLTGLPGVSIGQSGGIGAQTDFYLRGTNATHVLVLIDGVRIGSVSIGLTALEQIPVSVIDRIELVRGPRASLYGSDAIGGVLQIFTKHGQPNGGISPSVSVTGGSHGYVSGQAGISGGDVHLWYNASLGGTYSGGIPNCRMGSAELGVACFVDDPRNDAYRNWNGFANFGYRWDNGTELAFNWLRSKSNAEFAGSPYSGNDSLEEQYVAGARLSFTPLSPWKVTLNAGQSRDDLASYYQGSYFGQYYPRMATGYFNSRRNQASWQNDITLAANQLLTAGVDYQQEHVASDTAFERSTRADTGTFLQYQGTFGRNEIQLAARHDHNDQFGNHNTGSAAWGYHFEHGLVLSASYGSAFHAPTFDDLYFPPSGGFPTANPNLRPETSRSGEIGVTQQLQHWNWGVNAYQTTINNLIVLDSNYVPQNMSRARIRGLEGQFGFNLDDWRMQSYFTLLQPKNDDGGPDNGKLLQRRAQRTARVDLDRKLGQFNVGASFFAASKRYDDIANTRRMGGYATTDLRASYAFAPGWQLEAKLANVFDRNYETVYYYNQLGRTWYLSLRYAP</sequence>
<dbReference type="InterPro" id="IPR000531">
    <property type="entry name" value="Beta-barrel_TonB"/>
</dbReference>
<comment type="similarity">
    <text evidence="10 11">Belongs to the TonB-dependent receptor family.</text>
</comment>
<keyword evidence="16" id="KW-1185">Reference proteome</keyword>
<reference evidence="16" key="1">
    <citation type="journal article" date="2019" name="Int. J. Syst. Evol. Microbiol.">
        <title>The Global Catalogue of Microorganisms (GCM) 10K type strain sequencing project: providing services to taxonomists for standard genome sequencing and annotation.</title>
        <authorList>
            <consortium name="The Broad Institute Genomics Platform"/>
            <consortium name="The Broad Institute Genome Sequencing Center for Infectious Disease"/>
            <person name="Wu L."/>
            <person name="Ma J."/>
        </authorList>
    </citation>
    <scope>NUCLEOTIDE SEQUENCE [LARGE SCALE GENOMIC DNA]</scope>
    <source>
        <strain evidence="16">NBRC 111981</strain>
    </source>
</reference>
<organism evidence="15 16">
    <name type="scientific">Dyella flagellata</name>
    <dbReference type="NCBI Taxonomy" id="1867833"/>
    <lineage>
        <taxon>Bacteria</taxon>
        <taxon>Pseudomonadati</taxon>
        <taxon>Pseudomonadota</taxon>
        <taxon>Gammaproteobacteria</taxon>
        <taxon>Lysobacterales</taxon>
        <taxon>Rhodanobacteraceae</taxon>
        <taxon>Dyella</taxon>
    </lineage>
</organism>
<dbReference type="CDD" id="cd01347">
    <property type="entry name" value="ligand_gated_channel"/>
    <property type="match status" value="1"/>
</dbReference>
<keyword evidence="3 10" id="KW-1134">Transmembrane beta strand</keyword>
<evidence type="ECO:0000256" key="8">
    <source>
        <dbReference type="ARBA" id="ARBA00023136"/>
    </source>
</evidence>
<keyword evidence="2 10" id="KW-0813">Transport</keyword>
<name>A0ABQ5XJT6_9GAMM</name>
<keyword evidence="15" id="KW-0675">Receptor</keyword>
<keyword evidence="4 10" id="KW-0812">Transmembrane</keyword>
<proteinExistence type="inferred from homology"/>
<comment type="caution">
    <text evidence="15">The sequence shown here is derived from an EMBL/GenBank/DDBJ whole genome shotgun (WGS) entry which is preliminary data.</text>
</comment>
<evidence type="ECO:0000256" key="11">
    <source>
        <dbReference type="RuleBase" id="RU003357"/>
    </source>
</evidence>
<evidence type="ECO:0000256" key="1">
    <source>
        <dbReference type="ARBA" id="ARBA00004571"/>
    </source>
</evidence>
<evidence type="ECO:0000256" key="5">
    <source>
        <dbReference type="ARBA" id="ARBA00022729"/>
    </source>
</evidence>
<dbReference type="PANTHER" id="PTHR30069">
    <property type="entry name" value="TONB-DEPENDENT OUTER MEMBRANE RECEPTOR"/>
    <property type="match status" value="1"/>
</dbReference>
<evidence type="ECO:0000259" key="14">
    <source>
        <dbReference type="Pfam" id="PF07715"/>
    </source>
</evidence>
<comment type="subcellular location">
    <subcellularLocation>
        <location evidence="1 10">Cell outer membrane</location>
        <topology evidence="1 10">Multi-pass membrane protein</topology>
    </subcellularLocation>
</comment>
<keyword evidence="9 10" id="KW-0998">Cell outer membrane</keyword>
<feature type="domain" description="TonB-dependent receptor-like beta-barrel" evidence="13">
    <location>
        <begin position="228"/>
        <end position="606"/>
    </location>
</feature>
<evidence type="ECO:0000256" key="4">
    <source>
        <dbReference type="ARBA" id="ARBA00022692"/>
    </source>
</evidence>
<dbReference type="RefSeq" id="WP_345782722.1">
    <property type="nucleotide sequence ID" value="NZ_BSOA01000050.1"/>
</dbReference>
<keyword evidence="8 10" id="KW-0472">Membrane</keyword>
<dbReference type="PROSITE" id="PS52016">
    <property type="entry name" value="TONB_DEPENDENT_REC_3"/>
    <property type="match status" value="1"/>
</dbReference>
<protein>
    <submittedName>
        <fullName evidence="15">TonB-dependent receptor</fullName>
    </submittedName>
</protein>
<evidence type="ECO:0000256" key="2">
    <source>
        <dbReference type="ARBA" id="ARBA00022448"/>
    </source>
</evidence>
<keyword evidence="5 12" id="KW-0732">Signal</keyword>
<keyword evidence="6" id="KW-0406">Ion transport</keyword>
<evidence type="ECO:0000256" key="12">
    <source>
        <dbReference type="SAM" id="SignalP"/>
    </source>
</evidence>
<feature type="signal peptide" evidence="12">
    <location>
        <begin position="1"/>
        <end position="22"/>
    </location>
</feature>
<feature type="chain" id="PRO_5046652142" evidence="12">
    <location>
        <begin position="23"/>
        <end position="632"/>
    </location>
</feature>
<dbReference type="PANTHER" id="PTHR30069:SF53">
    <property type="entry name" value="COLICIN I RECEPTOR-RELATED"/>
    <property type="match status" value="1"/>
</dbReference>
<dbReference type="Gene3D" id="2.170.130.10">
    <property type="entry name" value="TonB-dependent receptor, plug domain"/>
    <property type="match status" value="1"/>
</dbReference>
<dbReference type="Gene3D" id="2.40.170.20">
    <property type="entry name" value="TonB-dependent receptor, beta-barrel domain"/>
    <property type="match status" value="1"/>
</dbReference>
<dbReference type="Proteomes" id="UP001156627">
    <property type="component" value="Unassembled WGS sequence"/>
</dbReference>
<gene>
    <name evidence="15" type="ORF">GCM10007898_42850</name>
</gene>
<evidence type="ECO:0000259" key="13">
    <source>
        <dbReference type="Pfam" id="PF00593"/>
    </source>
</evidence>
<evidence type="ECO:0000313" key="15">
    <source>
        <dbReference type="EMBL" id="GLQ90709.1"/>
    </source>
</evidence>
<dbReference type="InterPro" id="IPR037066">
    <property type="entry name" value="Plug_dom_sf"/>
</dbReference>
<evidence type="ECO:0000256" key="9">
    <source>
        <dbReference type="ARBA" id="ARBA00023237"/>
    </source>
</evidence>
<evidence type="ECO:0000256" key="3">
    <source>
        <dbReference type="ARBA" id="ARBA00022452"/>
    </source>
</evidence>
<evidence type="ECO:0000256" key="6">
    <source>
        <dbReference type="ARBA" id="ARBA00023065"/>
    </source>
</evidence>
<accession>A0ABQ5XJT6</accession>
<evidence type="ECO:0000313" key="16">
    <source>
        <dbReference type="Proteomes" id="UP001156627"/>
    </source>
</evidence>
<dbReference type="InterPro" id="IPR039426">
    <property type="entry name" value="TonB-dep_rcpt-like"/>
</dbReference>
<evidence type="ECO:0000256" key="10">
    <source>
        <dbReference type="PROSITE-ProRule" id="PRU01360"/>
    </source>
</evidence>
<dbReference type="SUPFAM" id="SSF56935">
    <property type="entry name" value="Porins"/>
    <property type="match status" value="1"/>
</dbReference>
<dbReference type="InterPro" id="IPR012910">
    <property type="entry name" value="Plug_dom"/>
</dbReference>
<dbReference type="Pfam" id="PF07715">
    <property type="entry name" value="Plug"/>
    <property type="match status" value="1"/>
</dbReference>
<dbReference type="EMBL" id="BSOA01000050">
    <property type="protein sequence ID" value="GLQ90709.1"/>
    <property type="molecule type" value="Genomic_DNA"/>
</dbReference>
<evidence type="ECO:0000256" key="7">
    <source>
        <dbReference type="ARBA" id="ARBA00023077"/>
    </source>
</evidence>
<keyword evidence="7 11" id="KW-0798">TonB box</keyword>
<dbReference type="InterPro" id="IPR036942">
    <property type="entry name" value="Beta-barrel_TonB_sf"/>
</dbReference>
<dbReference type="Pfam" id="PF00593">
    <property type="entry name" value="TonB_dep_Rec_b-barrel"/>
    <property type="match status" value="1"/>
</dbReference>